<accession>A0ABU5HEP2</accession>
<dbReference type="EMBL" id="JAXIVS010000015">
    <property type="protein sequence ID" value="MDY7231721.1"/>
    <property type="molecule type" value="Genomic_DNA"/>
</dbReference>
<dbReference type="InterPro" id="IPR036388">
    <property type="entry name" value="WH-like_DNA-bd_sf"/>
</dbReference>
<protein>
    <submittedName>
        <fullName evidence="5">Helix-turn-helix domain-containing protein</fullName>
    </submittedName>
</protein>
<sequence length="114" mass="12972">MDMTSCSGVSEILGQVGDKWTIQVVIALLEQPRRFNDLRRSVAGISQQMLARTLRALERDGMIVRTVHATKPPQVDYALTDLGRSLSEPVRQLAQWAIDHRTAIRDNRERFDAR</sequence>
<keyword evidence="3" id="KW-0804">Transcription</keyword>
<dbReference type="PROSITE" id="PS51118">
    <property type="entry name" value="HTH_HXLR"/>
    <property type="match status" value="1"/>
</dbReference>
<evidence type="ECO:0000313" key="5">
    <source>
        <dbReference type="EMBL" id="MDY7231721.1"/>
    </source>
</evidence>
<dbReference type="Pfam" id="PF01638">
    <property type="entry name" value="HxlR"/>
    <property type="match status" value="1"/>
</dbReference>
<dbReference type="SUPFAM" id="SSF46785">
    <property type="entry name" value="Winged helix' DNA-binding domain"/>
    <property type="match status" value="1"/>
</dbReference>
<dbReference type="InterPro" id="IPR036390">
    <property type="entry name" value="WH_DNA-bd_sf"/>
</dbReference>
<dbReference type="InterPro" id="IPR002577">
    <property type="entry name" value="HTH_HxlR"/>
</dbReference>
<evidence type="ECO:0000256" key="1">
    <source>
        <dbReference type="ARBA" id="ARBA00023015"/>
    </source>
</evidence>
<dbReference type="PANTHER" id="PTHR33204:SF39">
    <property type="entry name" value="TRANSCRIPTIONAL REGULATORY PROTEIN"/>
    <property type="match status" value="1"/>
</dbReference>
<evidence type="ECO:0000256" key="2">
    <source>
        <dbReference type="ARBA" id="ARBA00023125"/>
    </source>
</evidence>
<name>A0ABU5HEP2_9BACT</name>
<feature type="domain" description="HTH hxlR-type" evidence="4">
    <location>
        <begin position="6"/>
        <end position="105"/>
    </location>
</feature>
<evidence type="ECO:0000259" key="4">
    <source>
        <dbReference type="PROSITE" id="PS51118"/>
    </source>
</evidence>
<keyword evidence="6" id="KW-1185">Reference proteome</keyword>
<keyword evidence="2" id="KW-0238">DNA-binding</keyword>
<evidence type="ECO:0000313" key="6">
    <source>
        <dbReference type="Proteomes" id="UP001291309"/>
    </source>
</evidence>
<reference evidence="5 6" key="1">
    <citation type="submission" date="2023-12" db="EMBL/GenBank/DDBJ databases">
        <title>the genome sequence of Hyalangium sp. s54d21.</title>
        <authorList>
            <person name="Zhang X."/>
        </authorList>
    </citation>
    <scope>NUCLEOTIDE SEQUENCE [LARGE SCALE GENOMIC DNA]</scope>
    <source>
        <strain evidence="6">s54d21</strain>
    </source>
</reference>
<evidence type="ECO:0000256" key="3">
    <source>
        <dbReference type="ARBA" id="ARBA00023163"/>
    </source>
</evidence>
<organism evidence="5 6">
    <name type="scientific">Hyalangium rubrum</name>
    <dbReference type="NCBI Taxonomy" id="3103134"/>
    <lineage>
        <taxon>Bacteria</taxon>
        <taxon>Pseudomonadati</taxon>
        <taxon>Myxococcota</taxon>
        <taxon>Myxococcia</taxon>
        <taxon>Myxococcales</taxon>
        <taxon>Cystobacterineae</taxon>
        <taxon>Archangiaceae</taxon>
        <taxon>Hyalangium</taxon>
    </lineage>
</organism>
<dbReference type="RefSeq" id="WP_321550427.1">
    <property type="nucleotide sequence ID" value="NZ_JAXIVS010000015.1"/>
</dbReference>
<gene>
    <name evidence="5" type="ORF">SYV04_35370</name>
</gene>
<dbReference type="Proteomes" id="UP001291309">
    <property type="component" value="Unassembled WGS sequence"/>
</dbReference>
<dbReference type="Gene3D" id="1.10.10.10">
    <property type="entry name" value="Winged helix-like DNA-binding domain superfamily/Winged helix DNA-binding domain"/>
    <property type="match status" value="1"/>
</dbReference>
<keyword evidence="1" id="KW-0805">Transcription regulation</keyword>
<proteinExistence type="predicted"/>
<comment type="caution">
    <text evidence="5">The sequence shown here is derived from an EMBL/GenBank/DDBJ whole genome shotgun (WGS) entry which is preliminary data.</text>
</comment>
<dbReference type="PANTHER" id="PTHR33204">
    <property type="entry name" value="TRANSCRIPTIONAL REGULATOR, MARR FAMILY"/>
    <property type="match status" value="1"/>
</dbReference>